<evidence type="ECO:0000256" key="1">
    <source>
        <dbReference type="SAM" id="MobiDB-lite"/>
    </source>
</evidence>
<evidence type="ECO:0000313" key="2">
    <source>
        <dbReference type="EMBL" id="GEU56438.1"/>
    </source>
</evidence>
<feature type="compositionally biased region" description="Acidic residues" evidence="1">
    <location>
        <begin position="26"/>
        <end position="46"/>
    </location>
</feature>
<reference evidence="2" key="1">
    <citation type="journal article" date="2019" name="Sci. Rep.">
        <title>Draft genome of Tanacetum cinerariifolium, the natural source of mosquito coil.</title>
        <authorList>
            <person name="Yamashiro T."/>
            <person name="Shiraishi A."/>
            <person name="Satake H."/>
            <person name="Nakayama K."/>
        </authorList>
    </citation>
    <scope>NUCLEOTIDE SEQUENCE</scope>
</reference>
<accession>A0A6L2L462</accession>
<proteinExistence type="predicted"/>
<feature type="region of interest" description="Disordered" evidence="1">
    <location>
        <begin position="281"/>
        <end position="336"/>
    </location>
</feature>
<organism evidence="2">
    <name type="scientific">Tanacetum cinerariifolium</name>
    <name type="common">Dalmatian daisy</name>
    <name type="synonym">Chrysanthemum cinerariifolium</name>
    <dbReference type="NCBI Taxonomy" id="118510"/>
    <lineage>
        <taxon>Eukaryota</taxon>
        <taxon>Viridiplantae</taxon>
        <taxon>Streptophyta</taxon>
        <taxon>Embryophyta</taxon>
        <taxon>Tracheophyta</taxon>
        <taxon>Spermatophyta</taxon>
        <taxon>Magnoliopsida</taxon>
        <taxon>eudicotyledons</taxon>
        <taxon>Gunneridae</taxon>
        <taxon>Pentapetalae</taxon>
        <taxon>asterids</taxon>
        <taxon>campanulids</taxon>
        <taxon>Asterales</taxon>
        <taxon>Asteraceae</taxon>
        <taxon>Asteroideae</taxon>
        <taxon>Anthemideae</taxon>
        <taxon>Anthemidinae</taxon>
        <taxon>Tanacetum</taxon>
    </lineage>
</organism>
<protein>
    <submittedName>
        <fullName evidence="2">Uncharacterized protein</fullName>
    </submittedName>
</protein>
<name>A0A6L2L462_TANCI</name>
<sequence>MAARIPRQATIVTDKVGGKKKKAPLPDEEDEEDQPASEPQVEDDEYNLQREVEGEGKGIVSDEQAAQSLLDLQKPKKKNAETGADTEKSDNEMNTEILYVEEEHEEPCKANVETKVESMVTVPIHQASSSVSSLSTPVIDLTPPKPISPLVQEPIITATTATTTTLPPPPPPPQQSTTDLDISTCFSALENICANFKKKNKLQDKTTQALSSRVYTLKNHDLYSKIEKYVNEVIKEAIHNTLQAPIYQIQIIQLSTMLLSYLWIMKTGRSSMKQRPSLKSIAWKTSNTREAPSSCSKEKSTSPSNQPVDDVPIPDDVHLSDSEDTEPDWVIPQNDLPETENNWADALAKMYKDPEEYKLLQKTKDMGSFIKWYYKHIRKSKLVKSDLEDQSDLLNPEGNQVMHDISKPLPLGGPPSQLEELVPSLWTKSESAYNISSAYGISHSWFKRKEFYITRYSVSFDRSAVRSHMRILSVGSLKTFSRYGYTYLKEIVFRRADYKEYKILEADFKNLHPNDFKDLYLLNLQGKLNHLSGAKKVYYLSQSTCGLGT</sequence>
<feature type="compositionally biased region" description="Low complexity" evidence="1">
    <location>
        <begin position="301"/>
        <end position="311"/>
    </location>
</feature>
<comment type="caution">
    <text evidence="2">The sequence shown here is derived from an EMBL/GenBank/DDBJ whole genome shotgun (WGS) entry which is preliminary data.</text>
</comment>
<dbReference type="EMBL" id="BKCJ010003662">
    <property type="protein sequence ID" value="GEU56438.1"/>
    <property type="molecule type" value="Genomic_DNA"/>
</dbReference>
<feature type="compositionally biased region" description="Basic and acidic residues" evidence="1">
    <location>
        <begin position="47"/>
        <end position="56"/>
    </location>
</feature>
<dbReference type="AlphaFoldDB" id="A0A6L2L462"/>
<feature type="region of interest" description="Disordered" evidence="1">
    <location>
        <begin position="1"/>
        <end position="90"/>
    </location>
</feature>
<gene>
    <name evidence="2" type="ORF">Tci_028416</name>
</gene>